<sequence length="406" mass="43124">MGYYDDTEHGRRQQKKGSKVGYFFTGLIGVIVGALLVWLIVPSISNTGSNNTTNPVKTEQLSTEVTTDVTKAVDKTKDAVVGITNIQKRQTANDIFGGAFGGSTDNRDSSTTEESGSGSGVIYKKANGKAYIVTNNHVVEDADRLEVTLPNNKKVEAKLVGTDQWTDLAVISMDEKYATTVAKFGDSDKLKQGETVIAIGNPLGLDLYGSVTTGVISGTERTVPMDINGDGNADWNAEVLQTDAAINPGNSGGALINLAGQVIGINSMKISQSTVEGLGFSIPSNTVIPIISELEAKGKVQRPAMGVSLIDLTEVPAFYQKETLKLPEDVTEGVVMAQVENGSAAEKAGIKQYDVIVEMDGQKVGSSVELRKILYSKKVGDSVTVKAYQDGKLVTKTMKLTSTISK</sequence>
<evidence type="ECO:0000256" key="1">
    <source>
        <dbReference type="ARBA" id="ARBA00010541"/>
    </source>
</evidence>
<organism evidence="8 9">
    <name type="scientific">Kurthia gibsonii</name>
    <dbReference type="NCBI Taxonomy" id="33946"/>
    <lineage>
        <taxon>Bacteria</taxon>
        <taxon>Bacillati</taxon>
        <taxon>Bacillota</taxon>
        <taxon>Bacilli</taxon>
        <taxon>Bacillales</taxon>
        <taxon>Caryophanaceae</taxon>
        <taxon>Kurthia</taxon>
    </lineage>
</organism>
<dbReference type="Proteomes" id="UP001398420">
    <property type="component" value="Unassembled WGS sequence"/>
</dbReference>
<evidence type="ECO:0000256" key="5">
    <source>
        <dbReference type="SAM" id="MobiDB-lite"/>
    </source>
</evidence>
<keyword evidence="3" id="KW-0378">Hydrolase</keyword>
<keyword evidence="4" id="KW-0720">Serine protease</keyword>
<dbReference type="InterPro" id="IPR001940">
    <property type="entry name" value="Peptidase_S1C"/>
</dbReference>
<reference evidence="8 9" key="1">
    <citation type="submission" date="2024-04" db="EMBL/GenBank/DDBJ databases">
        <authorList>
            <person name="Wu Y.S."/>
            <person name="Zhang L."/>
        </authorList>
    </citation>
    <scope>NUCLEOTIDE SEQUENCE [LARGE SCALE GENOMIC DNA]</scope>
    <source>
        <strain evidence="8 9">KG-01</strain>
    </source>
</reference>
<dbReference type="InterPro" id="IPR009003">
    <property type="entry name" value="Peptidase_S1_PA"/>
</dbReference>
<dbReference type="RefSeq" id="WP_068456940.1">
    <property type="nucleotide sequence ID" value="NZ_JALKQX010000007.1"/>
</dbReference>
<dbReference type="SMART" id="SM00228">
    <property type="entry name" value="PDZ"/>
    <property type="match status" value="1"/>
</dbReference>
<evidence type="ECO:0000256" key="6">
    <source>
        <dbReference type="SAM" id="Phobius"/>
    </source>
</evidence>
<evidence type="ECO:0000313" key="8">
    <source>
        <dbReference type="EMBL" id="MEL5989040.1"/>
    </source>
</evidence>
<dbReference type="CDD" id="cd06781">
    <property type="entry name" value="cpPDZ_BsHtra-like"/>
    <property type="match status" value="1"/>
</dbReference>
<comment type="similarity">
    <text evidence="1">Belongs to the peptidase S1C family.</text>
</comment>
<keyword evidence="6" id="KW-0472">Membrane</keyword>
<dbReference type="Pfam" id="PF13365">
    <property type="entry name" value="Trypsin_2"/>
    <property type="match status" value="1"/>
</dbReference>
<dbReference type="SUPFAM" id="SSF50494">
    <property type="entry name" value="Trypsin-like serine proteases"/>
    <property type="match status" value="1"/>
</dbReference>
<keyword evidence="9" id="KW-1185">Reference proteome</keyword>
<evidence type="ECO:0000256" key="4">
    <source>
        <dbReference type="ARBA" id="ARBA00022825"/>
    </source>
</evidence>
<gene>
    <name evidence="8" type="ORF">AAF454_11560</name>
</gene>
<dbReference type="Gene3D" id="2.30.42.10">
    <property type="match status" value="1"/>
</dbReference>
<dbReference type="EMBL" id="JBCEWA010000008">
    <property type="protein sequence ID" value="MEL5989040.1"/>
    <property type="molecule type" value="Genomic_DNA"/>
</dbReference>
<evidence type="ECO:0000313" key="9">
    <source>
        <dbReference type="Proteomes" id="UP001398420"/>
    </source>
</evidence>
<keyword evidence="6" id="KW-0812">Transmembrane</keyword>
<dbReference type="PANTHER" id="PTHR22939:SF129">
    <property type="entry name" value="SERINE PROTEASE HTRA2, MITOCHONDRIAL"/>
    <property type="match status" value="1"/>
</dbReference>
<dbReference type="InterPro" id="IPR036034">
    <property type="entry name" value="PDZ_sf"/>
</dbReference>
<keyword evidence="2" id="KW-0645">Protease</keyword>
<comment type="caution">
    <text evidence="8">The sequence shown here is derived from an EMBL/GenBank/DDBJ whole genome shotgun (WGS) entry which is preliminary data.</text>
</comment>
<evidence type="ECO:0000256" key="2">
    <source>
        <dbReference type="ARBA" id="ARBA00022670"/>
    </source>
</evidence>
<dbReference type="Gene3D" id="2.40.10.10">
    <property type="entry name" value="Trypsin-like serine proteases"/>
    <property type="match status" value="2"/>
</dbReference>
<feature type="domain" description="PDZ" evidence="7">
    <location>
        <begin position="303"/>
        <end position="391"/>
    </location>
</feature>
<proteinExistence type="inferred from homology"/>
<evidence type="ECO:0000259" key="7">
    <source>
        <dbReference type="SMART" id="SM00228"/>
    </source>
</evidence>
<protein>
    <submittedName>
        <fullName evidence="8">Trypsin-like peptidase domain-containing protein</fullName>
    </submittedName>
</protein>
<dbReference type="InterPro" id="IPR043504">
    <property type="entry name" value="Peptidase_S1_PA_chymotrypsin"/>
</dbReference>
<dbReference type="InterPro" id="IPR001478">
    <property type="entry name" value="PDZ"/>
</dbReference>
<dbReference type="PANTHER" id="PTHR22939">
    <property type="entry name" value="SERINE PROTEASE FAMILY S1C HTRA-RELATED"/>
    <property type="match status" value="1"/>
</dbReference>
<dbReference type="PRINTS" id="PR00834">
    <property type="entry name" value="PROTEASES2C"/>
</dbReference>
<name>A0ABU9LM13_9BACL</name>
<feature type="transmembrane region" description="Helical" evidence="6">
    <location>
        <begin position="20"/>
        <end position="41"/>
    </location>
</feature>
<feature type="region of interest" description="Disordered" evidence="5">
    <location>
        <begin position="97"/>
        <end position="119"/>
    </location>
</feature>
<evidence type="ECO:0000256" key="3">
    <source>
        <dbReference type="ARBA" id="ARBA00022801"/>
    </source>
</evidence>
<keyword evidence="6" id="KW-1133">Transmembrane helix</keyword>
<accession>A0ABU9LM13</accession>
<dbReference type="Pfam" id="PF13180">
    <property type="entry name" value="PDZ_2"/>
    <property type="match status" value="1"/>
</dbReference>
<dbReference type="SUPFAM" id="SSF50156">
    <property type="entry name" value="PDZ domain-like"/>
    <property type="match status" value="1"/>
</dbReference>